<proteinExistence type="inferred from homology"/>
<dbReference type="PROSITE" id="PS51257">
    <property type="entry name" value="PROKAR_LIPOPROTEIN"/>
    <property type="match status" value="1"/>
</dbReference>
<evidence type="ECO:0000256" key="3">
    <source>
        <dbReference type="ARBA" id="ARBA00022448"/>
    </source>
</evidence>
<evidence type="ECO:0000313" key="8">
    <source>
        <dbReference type="EMBL" id="MEB4793949.1"/>
    </source>
</evidence>
<keyword evidence="3" id="KW-0813">Transport</keyword>
<keyword evidence="9" id="KW-1185">Reference proteome</keyword>
<dbReference type="Pfam" id="PF01497">
    <property type="entry name" value="Peripla_BP_2"/>
    <property type="match status" value="1"/>
</dbReference>
<feature type="domain" description="Fe/B12 periplasmic-binding" evidence="7">
    <location>
        <begin position="80"/>
        <end position="341"/>
    </location>
</feature>
<keyword evidence="4 6" id="KW-0732">Signal</keyword>
<gene>
    <name evidence="8" type="ORF">P5G65_08585</name>
</gene>
<feature type="signal peptide" evidence="6">
    <location>
        <begin position="1"/>
        <end position="28"/>
    </location>
</feature>
<feature type="region of interest" description="Disordered" evidence="5">
    <location>
        <begin position="36"/>
        <end position="64"/>
    </location>
</feature>
<accession>A0ABU6D875</accession>
<dbReference type="EMBL" id="JAROBY010000014">
    <property type="protein sequence ID" value="MEB4793949.1"/>
    <property type="molecule type" value="Genomic_DNA"/>
</dbReference>
<comment type="similarity">
    <text evidence="2">Belongs to the bacterial solute-binding protein 8 family.</text>
</comment>
<dbReference type="InterPro" id="IPR051313">
    <property type="entry name" value="Bact_iron-sidero_bind"/>
</dbReference>
<evidence type="ECO:0000256" key="1">
    <source>
        <dbReference type="ARBA" id="ARBA00004196"/>
    </source>
</evidence>
<organism evidence="8 9">
    <name type="scientific">Paenibacillus chondroitinus</name>
    <dbReference type="NCBI Taxonomy" id="59842"/>
    <lineage>
        <taxon>Bacteria</taxon>
        <taxon>Bacillati</taxon>
        <taxon>Bacillota</taxon>
        <taxon>Bacilli</taxon>
        <taxon>Bacillales</taxon>
        <taxon>Paenibacillaceae</taxon>
        <taxon>Paenibacillus</taxon>
    </lineage>
</organism>
<name>A0ABU6D875_9BACL</name>
<comment type="subcellular location">
    <subcellularLocation>
        <location evidence="1">Cell envelope</location>
    </subcellularLocation>
</comment>
<evidence type="ECO:0000256" key="4">
    <source>
        <dbReference type="ARBA" id="ARBA00022729"/>
    </source>
</evidence>
<evidence type="ECO:0000256" key="2">
    <source>
        <dbReference type="ARBA" id="ARBA00008814"/>
    </source>
</evidence>
<protein>
    <submittedName>
        <fullName evidence="8">Iron-siderophore ABC transporter substrate-binding protein</fullName>
    </submittedName>
</protein>
<evidence type="ECO:0000259" key="7">
    <source>
        <dbReference type="PROSITE" id="PS50983"/>
    </source>
</evidence>
<reference evidence="8 9" key="1">
    <citation type="submission" date="2023-03" db="EMBL/GenBank/DDBJ databases">
        <title>Bacillus Genome Sequencing.</title>
        <authorList>
            <person name="Dunlap C."/>
        </authorList>
    </citation>
    <scope>NUCLEOTIDE SEQUENCE [LARGE SCALE GENOMIC DNA]</scope>
    <source>
        <strain evidence="8 9">NRS-1351</strain>
    </source>
</reference>
<feature type="compositionally biased region" description="Low complexity" evidence="5">
    <location>
        <begin position="43"/>
        <end position="61"/>
    </location>
</feature>
<dbReference type="PROSITE" id="PS50983">
    <property type="entry name" value="FE_B12_PBP"/>
    <property type="match status" value="1"/>
</dbReference>
<dbReference type="PANTHER" id="PTHR30532">
    <property type="entry name" value="IRON III DICITRATE-BINDING PERIPLASMIC PROTEIN"/>
    <property type="match status" value="1"/>
</dbReference>
<dbReference type="SUPFAM" id="SSF53807">
    <property type="entry name" value="Helical backbone' metal receptor"/>
    <property type="match status" value="1"/>
</dbReference>
<sequence>MLRRNVQMFRNFRSMALILITACVFIVAGCGQQAPTSQTTDKAAASNSPAPSPSAQPSSSAEYTVKHAMGETKITGTPKKVVVLTNEGTEAVLSLGIKPVGAVKSFTSTGDWYEHIKADMQGVTVVGDENQPNLELIASLKPDLIIGNKLRQEKVYQQLSAIAPTVFSEKLMGDWQINYRVYAEALNKKAEGDKIIGDFENRITAFKQKAGDKLNTKVSIVRFMPGKVRIYMKDTFSGVILKKLGFQRPAPQDQEKFADDVQKERIPDMNGDVLFYFTYENDKGEGSKIEQEWLNDPLWKNLDVVQKGHVQQVSDAIWNTAGGIKAANLLLDDLEKYFLKK</sequence>
<dbReference type="InterPro" id="IPR002491">
    <property type="entry name" value="ABC_transptr_periplasmic_BD"/>
</dbReference>
<dbReference type="Proteomes" id="UP001355653">
    <property type="component" value="Unassembled WGS sequence"/>
</dbReference>
<evidence type="ECO:0000256" key="5">
    <source>
        <dbReference type="SAM" id="MobiDB-lite"/>
    </source>
</evidence>
<evidence type="ECO:0000313" key="9">
    <source>
        <dbReference type="Proteomes" id="UP001355653"/>
    </source>
</evidence>
<comment type="caution">
    <text evidence="8">The sequence shown here is derived from an EMBL/GenBank/DDBJ whole genome shotgun (WGS) entry which is preliminary data.</text>
</comment>
<dbReference type="Gene3D" id="3.40.50.1980">
    <property type="entry name" value="Nitrogenase molybdenum iron protein domain"/>
    <property type="match status" value="2"/>
</dbReference>
<dbReference type="CDD" id="cd01146">
    <property type="entry name" value="FhuD"/>
    <property type="match status" value="1"/>
</dbReference>
<dbReference type="PANTHER" id="PTHR30532:SF21">
    <property type="entry name" value="SIDEROPHORE-BINDING LIPOPROTEIN YFIY-RELATED"/>
    <property type="match status" value="1"/>
</dbReference>
<feature type="chain" id="PRO_5045372723" evidence="6">
    <location>
        <begin position="29"/>
        <end position="341"/>
    </location>
</feature>
<dbReference type="RefSeq" id="WP_246069214.1">
    <property type="nucleotide sequence ID" value="NZ_JAROBY010000014.1"/>
</dbReference>
<evidence type="ECO:0000256" key="6">
    <source>
        <dbReference type="SAM" id="SignalP"/>
    </source>
</evidence>